<dbReference type="SUPFAM" id="SSF53383">
    <property type="entry name" value="PLP-dependent transferases"/>
    <property type="match status" value="1"/>
</dbReference>
<dbReference type="CDD" id="cd00609">
    <property type="entry name" value="AAT_like"/>
    <property type="match status" value="1"/>
</dbReference>
<dbReference type="Pfam" id="PF00155">
    <property type="entry name" value="Aminotran_1_2"/>
    <property type="match status" value="1"/>
</dbReference>
<keyword evidence="5" id="KW-0663">Pyridoxal phosphate</keyword>
<dbReference type="InterPro" id="IPR050596">
    <property type="entry name" value="AspAT/PAT-like"/>
</dbReference>
<dbReference type="InterPro" id="IPR004839">
    <property type="entry name" value="Aminotransferase_I/II_large"/>
</dbReference>
<keyword evidence="3 6" id="KW-0032">Aminotransferase</keyword>
<comment type="cofactor">
    <cofactor evidence="1 6">
        <name>pyridoxal 5'-phosphate</name>
        <dbReference type="ChEBI" id="CHEBI:597326"/>
    </cofactor>
</comment>
<dbReference type="PROSITE" id="PS00105">
    <property type="entry name" value="AA_TRANSFER_CLASS_1"/>
    <property type="match status" value="1"/>
</dbReference>
<organism evidence="9 10">
    <name type="scientific">Candidatus Kerfeldbacteria bacterium CG08_land_8_20_14_0_20_40_16</name>
    <dbReference type="NCBI Taxonomy" id="2014244"/>
    <lineage>
        <taxon>Bacteria</taxon>
        <taxon>Candidatus Kerfeldiibacteriota</taxon>
    </lineage>
</organism>
<evidence type="ECO:0000259" key="8">
    <source>
        <dbReference type="Pfam" id="PF00155"/>
    </source>
</evidence>
<feature type="compositionally biased region" description="Polar residues" evidence="7">
    <location>
        <begin position="1"/>
        <end position="12"/>
    </location>
</feature>
<sequence>MPVSQRAKNTPASPIRKLTPSAKKAKEKGVRVYHLNIGQPDFPAPPEFLKQLKGFSQKEVTYAPSEGLSEMVDAWKTYYHSHAIPFEKEDIIVTTGGSEAILFALMAVADPGDELIIFEPLYTNYLTFAQETSVKLVPITTYLKNGFHIPNNPEIEKKITSKTKGIIICNPSNPTGTVYKRSELKRIAEIAEKHNLFVISDEVYREFVFKVRSISMMEFSFIREQLVIIDSISKRFNLCGARVGCLASKNKKIVEAALKFAQGRLASPTIEQLSAVPLLKNYRKYTKSVVEEYRKRKNAVISVLKTIPGVKFYLPEGAFYLIAELPIRDAEYFCRWLLEEFQDQGETVMFAPAQGFYQTPQLGIKEIRIAFVLESKKLKRSMEILKIALEEYKK</sequence>
<dbReference type="InterPro" id="IPR015422">
    <property type="entry name" value="PyrdxlP-dep_Trfase_small"/>
</dbReference>
<evidence type="ECO:0000256" key="2">
    <source>
        <dbReference type="ARBA" id="ARBA00007441"/>
    </source>
</evidence>
<dbReference type="Gene3D" id="3.40.640.10">
    <property type="entry name" value="Type I PLP-dependent aspartate aminotransferase-like (Major domain)"/>
    <property type="match status" value="1"/>
</dbReference>
<dbReference type="EC" id="2.6.1.-" evidence="6"/>
<keyword evidence="4 6" id="KW-0808">Transferase</keyword>
<dbReference type="NCBIfam" id="NF005744">
    <property type="entry name" value="PRK07568.1"/>
    <property type="match status" value="1"/>
</dbReference>
<dbReference type="InterPro" id="IPR015424">
    <property type="entry name" value="PyrdxlP-dep_Trfase"/>
</dbReference>
<gene>
    <name evidence="9" type="ORF">COT24_00430</name>
</gene>
<protein>
    <recommendedName>
        <fullName evidence="6">Aminotransferase</fullName>
        <ecNumber evidence="6">2.6.1.-</ecNumber>
    </recommendedName>
</protein>
<dbReference type="Gene3D" id="3.90.1150.10">
    <property type="entry name" value="Aspartate Aminotransferase, domain 1"/>
    <property type="match status" value="1"/>
</dbReference>
<name>A0A2H0YZ63_9BACT</name>
<dbReference type="AlphaFoldDB" id="A0A2H0YZ63"/>
<dbReference type="InterPro" id="IPR004838">
    <property type="entry name" value="NHTrfase_class1_PyrdxlP-BS"/>
</dbReference>
<feature type="region of interest" description="Disordered" evidence="7">
    <location>
        <begin position="1"/>
        <end position="25"/>
    </location>
</feature>
<comment type="caution">
    <text evidence="9">The sequence shown here is derived from an EMBL/GenBank/DDBJ whole genome shotgun (WGS) entry which is preliminary data.</text>
</comment>
<dbReference type="GO" id="GO:0008483">
    <property type="term" value="F:transaminase activity"/>
    <property type="evidence" value="ECO:0007669"/>
    <property type="project" value="UniProtKB-KW"/>
</dbReference>
<dbReference type="EMBL" id="PEXU01000005">
    <property type="protein sequence ID" value="PIS43032.1"/>
    <property type="molecule type" value="Genomic_DNA"/>
</dbReference>
<dbReference type="GO" id="GO:0006520">
    <property type="term" value="P:amino acid metabolic process"/>
    <property type="evidence" value="ECO:0007669"/>
    <property type="project" value="InterPro"/>
</dbReference>
<evidence type="ECO:0000256" key="6">
    <source>
        <dbReference type="RuleBase" id="RU000481"/>
    </source>
</evidence>
<dbReference type="PANTHER" id="PTHR46383">
    <property type="entry name" value="ASPARTATE AMINOTRANSFERASE"/>
    <property type="match status" value="1"/>
</dbReference>
<evidence type="ECO:0000313" key="10">
    <source>
        <dbReference type="Proteomes" id="UP000231542"/>
    </source>
</evidence>
<evidence type="ECO:0000313" key="9">
    <source>
        <dbReference type="EMBL" id="PIS43032.1"/>
    </source>
</evidence>
<proteinExistence type="inferred from homology"/>
<accession>A0A2H0YZ63</accession>
<dbReference type="InterPro" id="IPR015421">
    <property type="entry name" value="PyrdxlP-dep_Trfase_major"/>
</dbReference>
<evidence type="ECO:0000256" key="3">
    <source>
        <dbReference type="ARBA" id="ARBA00022576"/>
    </source>
</evidence>
<comment type="similarity">
    <text evidence="2 6">Belongs to the class-I pyridoxal-phosphate-dependent aminotransferase family.</text>
</comment>
<dbReference type="PRINTS" id="PR00753">
    <property type="entry name" value="ACCSYNTHASE"/>
</dbReference>
<feature type="domain" description="Aminotransferase class I/classII large" evidence="8">
    <location>
        <begin position="33"/>
        <end position="341"/>
    </location>
</feature>
<evidence type="ECO:0000256" key="7">
    <source>
        <dbReference type="SAM" id="MobiDB-lite"/>
    </source>
</evidence>
<evidence type="ECO:0000256" key="1">
    <source>
        <dbReference type="ARBA" id="ARBA00001933"/>
    </source>
</evidence>
<dbReference type="Proteomes" id="UP000231542">
    <property type="component" value="Unassembled WGS sequence"/>
</dbReference>
<dbReference type="GO" id="GO:0030170">
    <property type="term" value="F:pyridoxal phosphate binding"/>
    <property type="evidence" value="ECO:0007669"/>
    <property type="project" value="InterPro"/>
</dbReference>
<reference evidence="9 10" key="1">
    <citation type="submission" date="2017-09" db="EMBL/GenBank/DDBJ databases">
        <title>Depth-based differentiation of microbial function through sediment-hosted aquifers and enrichment of novel symbionts in the deep terrestrial subsurface.</title>
        <authorList>
            <person name="Probst A.J."/>
            <person name="Ladd B."/>
            <person name="Jarett J.K."/>
            <person name="Geller-Mcgrath D.E."/>
            <person name="Sieber C.M."/>
            <person name="Emerson J.B."/>
            <person name="Anantharaman K."/>
            <person name="Thomas B.C."/>
            <person name="Malmstrom R."/>
            <person name="Stieglmeier M."/>
            <person name="Klingl A."/>
            <person name="Woyke T."/>
            <person name="Ryan C.M."/>
            <person name="Banfield J.F."/>
        </authorList>
    </citation>
    <scope>NUCLEOTIDE SEQUENCE [LARGE SCALE GENOMIC DNA]</scope>
    <source>
        <strain evidence="9">CG08_land_8_20_14_0_20_40_16</strain>
    </source>
</reference>
<evidence type="ECO:0000256" key="4">
    <source>
        <dbReference type="ARBA" id="ARBA00022679"/>
    </source>
</evidence>
<evidence type="ECO:0000256" key="5">
    <source>
        <dbReference type="ARBA" id="ARBA00022898"/>
    </source>
</evidence>